<sequence>MSPFDNLRSKAIAWCRDFEQYKEECRVFGERLRVEYIGYLGARSADVEFYKMDERLERLASEGTTLSPRLQVGDDGYVYFGLTIFIREDSHCLEEHARIGVQRAQGKWRLRWNQLESGSVNDKVPQAFFEKVTAAMMEKYSTPFYKIRGQLGFIPTFSNDHLVLVPAGESLAAVEERPPHTGTSGAA</sequence>
<evidence type="ECO:0000313" key="1">
    <source>
        <dbReference type="EMBL" id="AVP57109.1"/>
    </source>
</evidence>
<dbReference type="Proteomes" id="UP000241829">
    <property type="component" value="Chromosome"/>
</dbReference>
<gene>
    <name evidence="1" type="ORF">C7H73_05150</name>
</gene>
<dbReference type="RefSeq" id="WP_106845666.1">
    <property type="nucleotide sequence ID" value="NZ_CP027792.1"/>
</dbReference>
<name>A0A2P1NJ49_9BURK</name>
<reference evidence="2" key="1">
    <citation type="submission" date="2018-03" db="EMBL/GenBank/DDBJ databases">
        <title>Genome sequencing of Melaminivora sp. strain SC2-7.</title>
        <authorList>
            <person name="Kim S.-J."/>
            <person name="Heo J."/>
            <person name="Ahn J.-H."/>
            <person name="Kwon S.-W."/>
        </authorList>
    </citation>
    <scope>NUCLEOTIDE SEQUENCE [LARGE SCALE GENOMIC DNA]</scope>
    <source>
        <strain evidence="2">SC2-7</strain>
    </source>
</reference>
<proteinExistence type="predicted"/>
<dbReference type="EMBL" id="CP027792">
    <property type="protein sequence ID" value="AVP57109.1"/>
    <property type="molecule type" value="Genomic_DNA"/>
</dbReference>
<dbReference type="KEGG" id="melm:C7H73_05150"/>
<evidence type="ECO:0000313" key="2">
    <source>
        <dbReference type="Proteomes" id="UP000241829"/>
    </source>
</evidence>
<dbReference type="AlphaFoldDB" id="A0A2P1NJ49"/>
<protein>
    <submittedName>
        <fullName evidence="1">Uncharacterized protein</fullName>
    </submittedName>
</protein>
<organism evidence="1 2">
    <name type="scientific">Pulveribacter suum</name>
    <dbReference type="NCBI Taxonomy" id="2116657"/>
    <lineage>
        <taxon>Bacteria</taxon>
        <taxon>Pseudomonadati</taxon>
        <taxon>Pseudomonadota</taxon>
        <taxon>Betaproteobacteria</taxon>
        <taxon>Burkholderiales</taxon>
        <taxon>Comamonadaceae</taxon>
        <taxon>Pulveribacter</taxon>
    </lineage>
</organism>
<accession>A0A2P1NJ49</accession>
<keyword evidence="2" id="KW-1185">Reference proteome</keyword>
<dbReference type="OrthoDB" id="8811021at2"/>